<proteinExistence type="predicted"/>
<gene>
    <name evidence="1" type="primary">190</name>
    <name evidence="1" type="ORF">SEA_GODONK_190</name>
</gene>
<organism evidence="1 2">
    <name type="scientific">Gordonia phage GodonK</name>
    <dbReference type="NCBI Taxonomy" id="2562192"/>
    <lineage>
        <taxon>Viruses</taxon>
        <taxon>Duplodnaviria</taxon>
        <taxon>Heunggongvirae</taxon>
        <taxon>Uroviricota</taxon>
        <taxon>Caudoviricetes</taxon>
        <taxon>Godonkavirus</taxon>
        <taxon>Godonkavirus godonK</taxon>
    </lineage>
</organism>
<dbReference type="RefSeq" id="YP_009821543.1">
    <property type="nucleotide sequence ID" value="NC_048176.1"/>
</dbReference>
<dbReference type="GeneID" id="55013026"/>
<evidence type="ECO:0000313" key="1">
    <source>
        <dbReference type="EMBL" id="QBZ72778.1"/>
    </source>
</evidence>
<dbReference type="KEGG" id="vg:55013026"/>
<evidence type="ECO:0000313" key="2">
    <source>
        <dbReference type="Proteomes" id="UP000297070"/>
    </source>
</evidence>
<reference evidence="1 2" key="1">
    <citation type="submission" date="2019-03" db="EMBL/GenBank/DDBJ databases">
        <authorList>
            <person name="Douthitt C."/>
            <person name="D'Elia T."/>
            <person name="Bockoras C."/>
            <person name="Boss C."/>
            <person name="Clemons M."/>
            <person name="Green W."/>
            <person name="Harel H."/>
            <person name="Larralde J."/>
            <person name="Lopez M."/>
            <person name="Magana D."/>
            <person name="Miguel M."/>
            <person name="Muschweck L."/>
            <person name="Olivos K."/>
            <person name="Racette D."/>
            <person name="Reynolds M."/>
            <person name="Ru Y."/>
            <person name="Santana M."/>
            <person name="Simon R."/>
            <person name="Smotrilla K."/>
            <person name="Sufficool B."/>
            <person name="Tamayo B."/>
            <person name="Tirado E."/>
            <person name="Vajanyi M."/>
            <person name="Weger M."/>
            <person name="Wehr A."/>
            <person name="Whitaker K."/>
            <person name="Garlena R.A."/>
            <person name="Russell D.A."/>
            <person name="Pope W.H."/>
            <person name="Jacobs-Sera D."/>
            <person name="Hatfull G.F."/>
        </authorList>
    </citation>
    <scope>NUCLEOTIDE SEQUENCE [LARGE SCALE GENOMIC DNA]</scope>
</reference>
<protein>
    <submittedName>
        <fullName evidence="1">Uncharacterized protein</fullName>
    </submittedName>
</protein>
<name>A0A4D6E2B2_9CAUD</name>
<dbReference type="EMBL" id="MK620899">
    <property type="protein sequence ID" value="QBZ72778.1"/>
    <property type="molecule type" value="Genomic_DNA"/>
</dbReference>
<sequence length="79" mass="9048">MSKPKMVGTGVETSEVVPIEDELELGARVQFYADHRWVGHVTELTREWQGDSSNLWVRVKWQTPETCETVCSSRELKIA</sequence>
<accession>A0A4D6E2B2</accession>
<keyword evidence="2" id="KW-1185">Reference proteome</keyword>
<dbReference type="Proteomes" id="UP000297070">
    <property type="component" value="Segment"/>
</dbReference>